<evidence type="ECO:0000256" key="1">
    <source>
        <dbReference type="ARBA" id="ARBA00022490"/>
    </source>
</evidence>
<dbReference type="GO" id="GO:0005840">
    <property type="term" value="C:ribosome"/>
    <property type="evidence" value="ECO:0007669"/>
    <property type="project" value="InterPro"/>
</dbReference>
<dbReference type="Pfam" id="PF05239">
    <property type="entry name" value="PRC"/>
    <property type="match status" value="1"/>
</dbReference>
<sequence>MTYYRVARIVNTFGIRGQLKLIADTDFPEERFATGKTLYILKDLNSQPLASVQVAKAAIHKGTWLISFVGYDNINQVEGFKGCWLAIDESEQDELEEDSYYHHQLLGLEVVTLEGKTLGKIKEILQLGSNDVFVVQRNIPKAKDALIPFIGDVVKTVDLETGQVKIELMEGLIDDEA</sequence>
<proteinExistence type="inferred from homology"/>
<dbReference type="Gene3D" id="2.40.30.60">
    <property type="entry name" value="RimM"/>
    <property type="match status" value="1"/>
</dbReference>
<dbReference type="RefSeq" id="WP_303764928.1">
    <property type="nucleotide sequence ID" value="NZ_CAJPUI010000001.1"/>
</dbReference>
<dbReference type="InterPro" id="IPR011033">
    <property type="entry name" value="PRC_barrel-like_sf"/>
</dbReference>
<dbReference type="PANTHER" id="PTHR33692:SF1">
    <property type="entry name" value="RIBOSOME MATURATION FACTOR RIMM"/>
    <property type="match status" value="1"/>
</dbReference>
<dbReference type="InterPro" id="IPR011961">
    <property type="entry name" value="RimM"/>
</dbReference>
<dbReference type="EMBL" id="JABZFV010000170">
    <property type="protein sequence ID" value="MBF0935249.1"/>
    <property type="molecule type" value="Genomic_DNA"/>
</dbReference>
<dbReference type="GO" id="GO:0005737">
    <property type="term" value="C:cytoplasm"/>
    <property type="evidence" value="ECO:0007669"/>
    <property type="project" value="UniProtKB-SubCell"/>
</dbReference>
<comment type="domain">
    <text evidence="5">The PRC barrel domain binds ribosomal protein uS19.</text>
</comment>
<comment type="similarity">
    <text evidence="5">Belongs to the RimM family.</text>
</comment>
<dbReference type="AlphaFoldDB" id="A0A929MU22"/>
<dbReference type="PANTHER" id="PTHR33692">
    <property type="entry name" value="RIBOSOME MATURATION FACTOR RIMM"/>
    <property type="match status" value="1"/>
</dbReference>
<dbReference type="GO" id="GO:0006364">
    <property type="term" value="P:rRNA processing"/>
    <property type="evidence" value="ECO:0007669"/>
    <property type="project" value="UniProtKB-UniRule"/>
</dbReference>
<evidence type="ECO:0000256" key="5">
    <source>
        <dbReference type="HAMAP-Rule" id="MF_00014"/>
    </source>
</evidence>
<name>A0A929MU22_ABIDE</name>
<keyword evidence="4 5" id="KW-0143">Chaperone</keyword>
<evidence type="ECO:0000256" key="4">
    <source>
        <dbReference type="ARBA" id="ARBA00023186"/>
    </source>
</evidence>
<evidence type="ECO:0000259" key="6">
    <source>
        <dbReference type="Pfam" id="PF01782"/>
    </source>
</evidence>
<feature type="domain" description="RimM N-terminal" evidence="6">
    <location>
        <begin position="6"/>
        <end position="90"/>
    </location>
</feature>
<accession>A0A929MU22</accession>
<comment type="subunit">
    <text evidence="5">Binds ribosomal protein uS19.</text>
</comment>
<dbReference type="GO" id="GO:0043022">
    <property type="term" value="F:ribosome binding"/>
    <property type="evidence" value="ECO:0007669"/>
    <property type="project" value="InterPro"/>
</dbReference>
<reference evidence="8" key="1">
    <citation type="submission" date="2020-04" db="EMBL/GenBank/DDBJ databases">
        <title>Deep metagenomics examines the oral microbiome during advanced dental caries in children, revealing novel taxa and co-occurrences with host molecules.</title>
        <authorList>
            <person name="Baker J.L."/>
            <person name="Morton J.T."/>
            <person name="Dinis M."/>
            <person name="Alvarez R."/>
            <person name="Tran N.C."/>
            <person name="Knight R."/>
            <person name="Edlund A."/>
        </authorList>
    </citation>
    <scope>NUCLEOTIDE SEQUENCE</scope>
    <source>
        <strain evidence="8">JCVI_23_bin.16</strain>
    </source>
</reference>
<comment type="function">
    <text evidence="5">An accessory protein needed during the final step in the assembly of 30S ribosomal subunit, possibly for assembly of the head region. Essential for efficient processing of 16S rRNA. May be needed both before and after RbfA during the maturation of 16S rRNA. It has affinity for free ribosomal 30S subunits but not for 70S ribosomes.</text>
</comment>
<evidence type="ECO:0000256" key="2">
    <source>
        <dbReference type="ARBA" id="ARBA00022517"/>
    </source>
</evidence>
<evidence type="ECO:0000256" key="3">
    <source>
        <dbReference type="ARBA" id="ARBA00022552"/>
    </source>
</evidence>
<keyword evidence="3 5" id="KW-0698">rRNA processing</keyword>
<dbReference type="InterPro" id="IPR009000">
    <property type="entry name" value="Transl_B-barrel_sf"/>
</dbReference>
<dbReference type="Gene3D" id="2.30.30.240">
    <property type="entry name" value="PRC-barrel domain"/>
    <property type="match status" value="1"/>
</dbReference>
<gene>
    <name evidence="5 8" type="primary">rimM</name>
    <name evidence="8" type="ORF">HXK00_06360</name>
</gene>
<dbReference type="GO" id="GO:0042274">
    <property type="term" value="P:ribosomal small subunit biogenesis"/>
    <property type="evidence" value="ECO:0007669"/>
    <property type="project" value="UniProtKB-UniRule"/>
</dbReference>
<dbReference type="SUPFAM" id="SSF50346">
    <property type="entry name" value="PRC-barrel domain"/>
    <property type="match status" value="1"/>
</dbReference>
<dbReference type="NCBIfam" id="TIGR02273">
    <property type="entry name" value="16S_RimM"/>
    <property type="match status" value="1"/>
</dbReference>
<evidence type="ECO:0000259" key="7">
    <source>
        <dbReference type="Pfam" id="PF05239"/>
    </source>
</evidence>
<keyword evidence="2 5" id="KW-0690">Ribosome biogenesis</keyword>
<dbReference type="HAMAP" id="MF_00014">
    <property type="entry name" value="Ribosome_mat_RimM"/>
    <property type="match status" value="1"/>
</dbReference>
<keyword evidence="1 5" id="KW-0963">Cytoplasm</keyword>
<dbReference type="Proteomes" id="UP000757900">
    <property type="component" value="Unassembled WGS sequence"/>
</dbReference>
<dbReference type="SUPFAM" id="SSF50447">
    <property type="entry name" value="Translation proteins"/>
    <property type="match status" value="1"/>
</dbReference>
<dbReference type="InterPro" id="IPR036976">
    <property type="entry name" value="RimM_N_sf"/>
</dbReference>
<evidence type="ECO:0000313" key="8">
    <source>
        <dbReference type="EMBL" id="MBF0935249.1"/>
    </source>
</evidence>
<evidence type="ECO:0000313" key="9">
    <source>
        <dbReference type="Proteomes" id="UP000757900"/>
    </source>
</evidence>
<organism evidence="8 9">
    <name type="scientific">Abiotrophia defectiva</name>
    <name type="common">Streptococcus defectivus</name>
    <dbReference type="NCBI Taxonomy" id="46125"/>
    <lineage>
        <taxon>Bacteria</taxon>
        <taxon>Bacillati</taxon>
        <taxon>Bacillota</taxon>
        <taxon>Bacilli</taxon>
        <taxon>Lactobacillales</taxon>
        <taxon>Aerococcaceae</taxon>
        <taxon>Abiotrophia</taxon>
    </lineage>
</organism>
<dbReference type="InterPro" id="IPR002676">
    <property type="entry name" value="RimM_N"/>
</dbReference>
<feature type="domain" description="PRC-barrel" evidence="7">
    <location>
        <begin position="97"/>
        <end position="172"/>
    </location>
</feature>
<dbReference type="InterPro" id="IPR027275">
    <property type="entry name" value="PRC-brl_dom"/>
</dbReference>
<protein>
    <recommendedName>
        <fullName evidence="5">Ribosome maturation factor RimM</fullName>
    </recommendedName>
</protein>
<comment type="caution">
    <text evidence="8">The sequence shown here is derived from an EMBL/GenBank/DDBJ whole genome shotgun (WGS) entry which is preliminary data.</text>
</comment>
<comment type="subcellular location">
    <subcellularLocation>
        <location evidence="5">Cytoplasm</location>
    </subcellularLocation>
</comment>
<dbReference type="Pfam" id="PF01782">
    <property type="entry name" value="RimM"/>
    <property type="match status" value="1"/>
</dbReference>